<feature type="compositionally biased region" description="Low complexity" evidence="1">
    <location>
        <begin position="337"/>
        <end position="347"/>
    </location>
</feature>
<feature type="compositionally biased region" description="Basic residues" evidence="1">
    <location>
        <begin position="152"/>
        <end position="182"/>
    </location>
</feature>
<dbReference type="EMBL" id="CADCTH010000336">
    <property type="protein sequence ID" value="CAA9264221.1"/>
    <property type="molecule type" value="Genomic_DNA"/>
</dbReference>
<feature type="compositionally biased region" description="Basic residues" evidence="1">
    <location>
        <begin position="29"/>
        <end position="60"/>
    </location>
</feature>
<feature type="compositionally biased region" description="Gly residues" evidence="1">
    <location>
        <begin position="12"/>
        <end position="21"/>
    </location>
</feature>
<evidence type="ECO:0000313" key="2">
    <source>
        <dbReference type="EMBL" id="CAA9264221.1"/>
    </source>
</evidence>
<gene>
    <name evidence="2" type="ORF">AVDCRST_MAG54-2634</name>
</gene>
<feature type="compositionally biased region" description="Basic residues" evidence="1">
    <location>
        <begin position="212"/>
        <end position="245"/>
    </location>
</feature>
<accession>A0A6J4IYD6</accession>
<feature type="non-terminal residue" evidence="2">
    <location>
        <position position="1"/>
    </location>
</feature>
<organism evidence="2">
    <name type="scientific">uncultured Actinomycetospora sp</name>
    <dbReference type="NCBI Taxonomy" id="1135996"/>
    <lineage>
        <taxon>Bacteria</taxon>
        <taxon>Bacillati</taxon>
        <taxon>Actinomycetota</taxon>
        <taxon>Actinomycetes</taxon>
        <taxon>Pseudonocardiales</taxon>
        <taxon>Pseudonocardiaceae</taxon>
        <taxon>Actinomycetospora</taxon>
        <taxon>environmental samples</taxon>
    </lineage>
</organism>
<feature type="region of interest" description="Disordered" evidence="1">
    <location>
        <begin position="1"/>
        <end position="347"/>
    </location>
</feature>
<feature type="compositionally biased region" description="Basic and acidic residues" evidence="1">
    <location>
        <begin position="297"/>
        <end position="325"/>
    </location>
</feature>
<feature type="compositionally biased region" description="Low complexity" evidence="1">
    <location>
        <begin position="91"/>
        <end position="103"/>
    </location>
</feature>
<proteinExistence type="predicted"/>
<evidence type="ECO:0000256" key="1">
    <source>
        <dbReference type="SAM" id="MobiDB-lite"/>
    </source>
</evidence>
<feature type="compositionally biased region" description="Basic residues" evidence="1">
    <location>
        <begin position="68"/>
        <end position="82"/>
    </location>
</feature>
<reference evidence="2" key="1">
    <citation type="submission" date="2020-02" db="EMBL/GenBank/DDBJ databases">
        <authorList>
            <person name="Meier V. D."/>
        </authorList>
    </citation>
    <scope>NUCLEOTIDE SEQUENCE</scope>
    <source>
        <strain evidence="2">AVDCRST_MAG54</strain>
    </source>
</reference>
<feature type="compositionally biased region" description="Basic and acidic residues" evidence="1">
    <location>
        <begin position="246"/>
        <end position="290"/>
    </location>
</feature>
<feature type="compositionally biased region" description="Basic residues" evidence="1">
    <location>
        <begin position="106"/>
        <end position="134"/>
    </location>
</feature>
<sequence>EGTGVPRSRQQGLGGRPGRPGAGADRRRGQGRHHHDLRHRPPHPAGRRGRRDRRPHPRPRGGRDDHRGRRRRPRLLGRRPRARPGDHQVRPLRVLPARDALPLPDRRRHRLDLRPPHRRHAGRARARPLRRHLALRGADGGQQRAGDLPRRLAAHRLRGRRARRRRAPGQHRRRGRRRRGRAVRGADDGPVGRVEGHRDRLEQVPPGEGARVRRHRHRRGRPGHGRRRHRPHRRARRRRRHRGRRLPGDPADRGLARPARRDDRQRRRARDAGRAADAGHVDQQRHADHGPRRHRVHPDPAQDGRLRPHPGREDGHAHLHLRPDGRGLPGLRRRGGQPRPQGGHHAL</sequence>
<feature type="non-terminal residue" evidence="2">
    <location>
        <position position="347"/>
    </location>
</feature>
<protein>
    <submittedName>
        <fullName evidence="2">Threonine dehydrogenase and related Zn-dependent dehydrogenases</fullName>
    </submittedName>
</protein>
<dbReference type="AlphaFoldDB" id="A0A6J4IYD6"/>
<name>A0A6J4IYD6_9PSEU</name>